<dbReference type="RefSeq" id="XP_022400387.1">
    <property type="nucleotide sequence ID" value="XM_022546655.1"/>
</dbReference>
<dbReference type="Proteomes" id="UP000184300">
    <property type="component" value="Unassembled WGS sequence"/>
</dbReference>
<reference evidence="2" key="1">
    <citation type="journal article" date="2017" name="Genome Biol.">
        <title>Comparative genomics reveals high biological diversity and specific adaptations in the industrially and medically important fungal genus Aspergillus.</title>
        <authorList>
            <person name="de Vries R.P."/>
            <person name="Riley R."/>
            <person name="Wiebenga A."/>
            <person name="Aguilar-Osorio G."/>
            <person name="Amillis S."/>
            <person name="Uchima C.A."/>
            <person name="Anderluh G."/>
            <person name="Asadollahi M."/>
            <person name="Askin M."/>
            <person name="Barry K."/>
            <person name="Battaglia E."/>
            <person name="Bayram O."/>
            <person name="Benocci T."/>
            <person name="Braus-Stromeyer S.A."/>
            <person name="Caldana C."/>
            <person name="Canovas D."/>
            <person name="Cerqueira G.C."/>
            <person name="Chen F."/>
            <person name="Chen W."/>
            <person name="Choi C."/>
            <person name="Clum A."/>
            <person name="Dos Santos R.A."/>
            <person name="Damasio A.R."/>
            <person name="Diallinas G."/>
            <person name="Emri T."/>
            <person name="Fekete E."/>
            <person name="Flipphi M."/>
            <person name="Freyberg S."/>
            <person name="Gallo A."/>
            <person name="Gournas C."/>
            <person name="Habgood R."/>
            <person name="Hainaut M."/>
            <person name="Harispe M.L."/>
            <person name="Henrissat B."/>
            <person name="Hilden K.S."/>
            <person name="Hope R."/>
            <person name="Hossain A."/>
            <person name="Karabika E."/>
            <person name="Karaffa L."/>
            <person name="Karanyi Z."/>
            <person name="Krasevec N."/>
            <person name="Kuo A."/>
            <person name="Kusch H."/>
            <person name="LaButti K."/>
            <person name="Lagendijk E.L."/>
            <person name="Lapidus A."/>
            <person name="Levasseur A."/>
            <person name="Lindquist E."/>
            <person name="Lipzen A."/>
            <person name="Logrieco A.F."/>
            <person name="MacCabe A."/>
            <person name="Maekelae M.R."/>
            <person name="Malavazi I."/>
            <person name="Melin P."/>
            <person name="Meyer V."/>
            <person name="Mielnichuk N."/>
            <person name="Miskei M."/>
            <person name="Molnar A.P."/>
            <person name="Mule G."/>
            <person name="Ngan C.Y."/>
            <person name="Orejas M."/>
            <person name="Orosz E."/>
            <person name="Ouedraogo J.P."/>
            <person name="Overkamp K.M."/>
            <person name="Park H.-S."/>
            <person name="Perrone G."/>
            <person name="Piumi F."/>
            <person name="Punt P.J."/>
            <person name="Ram A.F."/>
            <person name="Ramon A."/>
            <person name="Rauscher S."/>
            <person name="Record E."/>
            <person name="Riano-Pachon D.M."/>
            <person name="Robert V."/>
            <person name="Roehrig J."/>
            <person name="Ruller R."/>
            <person name="Salamov A."/>
            <person name="Salih N.S."/>
            <person name="Samson R.A."/>
            <person name="Sandor E."/>
            <person name="Sanguinetti M."/>
            <person name="Schuetze T."/>
            <person name="Sepcic K."/>
            <person name="Shelest E."/>
            <person name="Sherlock G."/>
            <person name="Sophianopoulou V."/>
            <person name="Squina F.M."/>
            <person name="Sun H."/>
            <person name="Susca A."/>
            <person name="Todd R.B."/>
            <person name="Tsang A."/>
            <person name="Unkles S.E."/>
            <person name="van de Wiele N."/>
            <person name="van Rossen-Uffink D."/>
            <person name="Oliveira J.V."/>
            <person name="Vesth T.C."/>
            <person name="Visser J."/>
            <person name="Yu J.-H."/>
            <person name="Zhou M."/>
            <person name="Andersen M.R."/>
            <person name="Archer D.B."/>
            <person name="Baker S.E."/>
            <person name="Benoit I."/>
            <person name="Brakhage A.A."/>
            <person name="Braus G.H."/>
            <person name="Fischer R."/>
            <person name="Frisvad J.C."/>
            <person name="Goldman G.H."/>
            <person name="Houbraken J."/>
            <person name="Oakley B."/>
            <person name="Pocsi I."/>
            <person name="Scazzocchio C."/>
            <person name="Seiboth B."/>
            <person name="vanKuyk P.A."/>
            <person name="Wortman J."/>
            <person name="Dyer P.S."/>
            <person name="Grigoriev I.V."/>
        </authorList>
    </citation>
    <scope>NUCLEOTIDE SEQUENCE [LARGE SCALE GENOMIC DNA]</scope>
    <source>
        <strain evidence="2">CBS 516.65</strain>
    </source>
</reference>
<organism evidence="1 2">
    <name type="scientific">Aspergillus glaucus CBS 516.65</name>
    <dbReference type="NCBI Taxonomy" id="1160497"/>
    <lineage>
        <taxon>Eukaryota</taxon>
        <taxon>Fungi</taxon>
        <taxon>Dikarya</taxon>
        <taxon>Ascomycota</taxon>
        <taxon>Pezizomycotina</taxon>
        <taxon>Eurotiomycetes</taxon>
        <taxon>Eurotiomycetidae</taxon>
        <taxon>Eurotiales</taxon>
        <taxon>Aspergillaceae</taxon>
        <taxon>Aspergillus</taxon>
        <taxon>Aspergillus subgen. Aspergillus</taxon>
    </lineage>
</organism>
<sequence>MGRKYVVNRWARQALIGQSEMRAYQSVFSVYGSQQEVLGDAGDSVVKVQDPGADASELVGEAQVHPRNDIRAVFATLVTQGDQSLYSVEASGDIDIDISEPRVTSRRSILGVIRIGSETIAGVRVKQAVPQPIAGS</sequence>
<accession>A0A1L9VIE1</accession>
<evidence type="ECO:0000313" key="2">
    <source>
        <dbReference type="Proteomes" id="UP000184300"/>
    </source>
</evidence>
<name>A0A1L9VIE1_ASPGL</name>
<protein>
    <submittedName>
        <fullName evidence="1">Uncharacterized protein</fullName>
    </submittedName>
</protein>
<dbReference type="EMBL" id="KV878898">
    <property type="protein sequence ID" value="OJJ83689.1"/>
    <property type="molecule type" value="Genomic_DNA"/>
</dbReference>
<keyword evidence="2" id="KW-1185">Reference proteome</keyword>
<dbReference type="AlphaFoldDB" id="A0A1L9VIE1"/>
<gene>
    <name evidence="1" type="ORF">ASPGLDRAFT_47347</name>
</gene>
<dbReference type="GeneID" id="34462916"/>
<proteinExistence type="predicted"/>
<dbReference type="VEuPathDB" id="FungiDB:ASPGLDRAFT_47347"/>
<evidence type="ECO:0000313" key="1">
    <source>
        <dbReference type="EMBL" id="OJJ83689.1"/>
    </source>
</evidence>